<evidence type="ECO:0000259" key="2">
    <source>
        <dbReference type="Pfam" id="PF12849"/>
    </source>
</evidence>
<accession>A0A0E3H8K1</accession>
<dbReference type="STRING" id="523844.MSTHT_0736"/>
<dbReference type="RefSeq" id="WP_048166646.1">
    <property type="nucleotide sequence ID" value="NZ_CP009501.1"/>
</dbReference>
<dbReference type="HOGENOM" id="CLU_061511_0_0_2"/>
<dbReference type="PATRIC" id="fig|523844.20.peg.943"/>
<dbReference type="InterPro" id="IPR052738">
    <property type="entry name" value="ABC-Tungstate_binding"/>
</dbReference>
<dbReference type="Proteomes" id="UP000066529">
    <property type="component" value="Chromosome"/>
</dbReference>
<feature type="domain" description="PBP" evidence="2">
    <location>
        <begin position="28"/>
        <end position="267"/>
    </location>
</feature>
<dbReference type="InterPro" id="IPR024370">
    <property type="entry name" value="PBP_domain"/>
</dbReference>
<dbReference type="AlphaFoldDB" id="A0A0E3H8K1"/>
<dbReference type="Pfam" id="PF12849">
    <property type="entry name" value="PBP_like_2"/>
    <property type="match status" value="1"/>
</dbReference>
<evidence type="ECO:0000313" key="3">
    <source>
        <dbReference type="EMBL" id="AKB12494.1"/>
    </source>
</evidence>
<dbReference type="OrthoDB" id="14917at2157"/>
<feature type="region of interest" description="Disordered" evidence="1">
    <location>
        <begin position="143"/>
        <end position="164"/>
    </location>
</feature>
<organism evidence="3 4">
    <name type="scientific">Methanosarcina thermophila (strain ATCC 43570 / DSM 1825 / OCM 12 / VKM B-1830 / TM-1)</name>
    <dbReference type="NCBI Taxonomy" id="523844"/>
    <lineage>
        <taxon>Archaea</taxon>
        <taxon>Methanobacteriati</taxon>
        <taxon>Methanobacteriota</taxon>
        <taxon>Stenosarchaea group</taxon>
        <taxon>Methanomicrobia</taxon>
        <taxon>Methanosarcinales</taxon>
        <taxon>Methanosarcinaceae</taxon>
        <taxon>Methanosarcina</taxon>
    </lineage>
</organism>
<dbReference type="EMBL" id="CP009501">
    <property type="protein sequence ID" value="AKB12494.1"/>
    <property type="molecule type" value="Genomic_DNA"/>
</dbReference>
<dbReference type="Gene3D" id="3.40.190.10">
    <property type="entry name" value="Periplasmic binding protein-like II"/>
    <property type="match status" value="2"/>
</dbReference>
<dbReference type="PANTHER" id="PTHR37945">
    <property type="entry name" value="EXTRACELLULAR TUNGSTATE BINDING PROTEIN"/>
    <property type="match status" value="1"/>
</dbReference>
<proteinExistence type="predicted"/>
<protein>
    <submittedName>
        <fullName evidence="3">ABC-type tungstate transport system, periplasmic binding protein</fullName>
    </submittedName>
</protein>
<evidence type="ECO:0000313" key="4">
    <source>
        <dbReference type="Proteomes" id="UP000066529"/>
    </source>
</evidence>
<dbReference type="KEGG" id="mthr:MSTHT_0736"/>
<name>A0A0E3H8K1_METTT</name>
<gene>
    <name evidence="3" type="ORF">MSTHT_0736</name>
</gene>
<dbReference type="PANTHER" id="PTHR37945:SF1">
    <property type="entry name" value="EXTRACELLULAR TUNGSTATE BINDING PROTEIN"/>
    <property type="match status" value="1"/>
</dbReference>
<reference evidence="3 4" key="1">
    <citation type="submission" date="2014-07" db="EMBL/GenBank/DDBJ databases">
        <title>Methanogenic archaea and the global carbon cycle.</title>
        <authorList>
            <person name="Henriksen J.R."/>
            <person name="Luke J."/>
            <person name="Reinhart S."/>
            <person name="Benedict M.N."/>
            <person name="Youngblut N.D."/>
            <person name="Metcalf M.E."/>
            <person name="Whitaker R.J."/>
            <person name="Metcalf W.W."/>
        </authorList>
    </citation>
    <scope>NUCLEOTIDE SEQUENCE [LARGE SCALE GENOMIC DNA]</scope>
    <source>
        <strain evidence="4">ATCC 43570 / DSM 1825 / OCM 12 / VKM B-1830 / TM-1</strain>
    </source>
</reference>
<dbReference type="GeneID" id="41603921"/>
<evidence type="ECO:0000256" key="1">
    <source>
        <dbReference type="SAM" id="MobiDB-lite"/>
    </source>
</evidence>
<sequence length="295" mass="32426">MNRRVFLIIGILAILIVGAGIYAYNTSTQPETTRLIVSTTTSLEDTGLLEEIETAFEDKYPGVDVSVISGGTGIALKYGERGDADVLLTHDKNREEEFIESGFGTNRTEIAYNYFWIVGPENDPAGIRGLNATEAFSKIMEEGQNNPDEVKFASRGDDSGTHAREKQIWERTGVSYEEVSGSGAWYIESGRGMGETLLLASEQNAYTLTDSGTFLAYTNEGRIRIVPLVTTGDELLNVYAAMPVNPERHPNVNYEGAQNFVNFLVSPDGQEIIQNFGREEYGQPLFIPISQGLPS</sequence>
<feature type="compositionally biased region" description="Basic and acidic residues" evidence="1">
    <location>
        <begin position="148"/>
        <end position="164"/>
    </location>
</feature>
<dbReference type="SUPFAM" id="SSF53850">
    <property type="entry name" value="Periplasmic binding protein-like II"/>
    <property type="match status" value="1"/>
</dbReference>